<evidence type="ECO:0000256" key="1">
    <source>
        <dbReference type="ARBA" id="ARBA00022679"/>
    </source>
</evidence>
<organism evidence="4 5">
    <name type="scientific">Azospirillum cavernae</name>
    <dbReference type="NCBI Taxonomy" id="2320860"/>
    <lineage>
        <taxon>Bacteria</taxon>
        <taxon>Pseudomonadati</taxon>
        <taxon>Pseudomonadota</taxon>
        <taxon>Alphaproteobacteria</taxon>
        <taxon>Rhodospirillales</taxon>
        <taxon>Azospirillaceae</taxon>
        <taxon>Azospirillum</taxon>
    </lineage>
</organism>
<dbReference type="GO" id="GO:0016747">
    <property type="term" value="F:acyltransferase activity, transferring groups other than amino-acyl groups"/>
    <property type="evidence" value="ECO:0007669"/>
    <property type="project" value="InterPro"/>
</dbReference>
<dbReference type="AlphaFoldDB" id="A0A418W1B2"/>
<dbReference type="Gene3D" id="3.40.630.30">
    <property type="match status" value="1"/>
</dbReference>
<dbReference type="PANTHER" id="PTHR43420:SF12">
    <property type="entry name" value="N-ACETYLTRANSFERASE DOMAIN-CONTAINING PROTEIN"/>
    <property type="match status" value="1"/>
</dbReference>
<dbReference type="CDD" id="cd04301">
    <property type="entry name" value="NAT_SF"/>
    <property type="match status" value="1"/>
</dbReference>
<proteinExistence type="predicted"/>
<sequence length="182" mass="19939">MRHEIAPVHCAATPLSFRRAVVSDLPALLLIESVSFPTDRMTARHFRYAITQAKGACMVAVRDGQVVGYGQIAVHARTPIGRLSSFAVHSECRRLGVARALLAALEDEAAALGCGAVRLEVRRDNTAALALYLRTGYVQFGQYPDYYEDGMTALRLEKCLPETPANAAWNPFTTGYAHTCKR</sequence>
<keyword evidence="1 4" id="KW-0808">Transferase</keyword>
<dbReference type="EMBL" id="QYUL01000001">
    <property type="protein sequence ID" value="RJF83771.1"/>
    <property type="molecule type" value="Genomic_DNA"/>
</dbReference>
<keyword evidence="5" id="KW-1185">Reference proteome</keyword>
<feature type="domain" description="N-acetyltransferase" evidence="3">
    <location>
        <begin position="15"/>
        <end position="161"/>
    </location>
</feature>
<dbReference type="InterPro" id="IPR016181">
    <property type="entry name" value="Acyl_CoA_acyltransferase"/>
</dbReference>
<dbReference type="Proteomes" id="UP000283458">
    <property type="component" value="Unassembled WGS sequence"/>
</dbReference>
<evidence type="ECO:0000256" key="2">
    <source>
        <dbReference type="ARBA" id="ARBA00023315"/>
    </source>
</evidence>
<accession>A0A418W1B2</accession>
<reference evidence="4 5" key="1">
    <citation type="submission" date="2018-09" db="EMBL/GenBank/DDBJ databases">
        <authorList>
            <person name="Zhu H."/>
        </authorList>
    </citation>
    <scope>NUCLEOTIDE SEQUENCE [LARGE SCALE GENOMIC DNA]</scope>
    <source>
        <strain evidence="4 5">K2W22B-5</strain>
    </source>
</reference>
<dbReference type="SUPFAM" id="SSF55729">
    <property type="entry name" value="Acyl-CoA N-acyltransferases (Nat)"/>
    <property type="match status" value="1"/>
</dbReference>
<name>A0A418W1B2_9PROT</name>
<keyword evidence="2" id="KW-0012">Acyltransferase</keyword>
<evidence type="ECO:0000259" key="3">
    <source>
        <dbReference type="PROSITE" id="PS51186"/>
    </source>
</evidence>
<gene>
    <name evidence="4" type="ORF">D3877_03815</name>
</gene>
<dbReference type="PANTHER" id="PTHR43420">
    <property type="entry name" value="ACETYLTRANSFERASE"/>
    <property type="match status" value="1"/>
</dbReference>
<dbReference type="PROSITE" id="PS51186">
    <property type="entry name" value="GNAT"/>
    <property type="match status" value="1"/>
</dbReference>
<protein>
    <submittedName>
        <fullName evidence="4">N-acetyltransferase</fullName>
    </submittedName>
</protein>
<evidence type="ECO:0000313" key="5">
    <source>
        <dbReference type="Proteomes" id="UP000283458"/>
    </source>
</evidence>
<dbReference type="InterPro" id="IPR050680">
    <property type="entry name" value="YpeA/RimI_acetyltransf"/>
</dbReference>
<comment type="caution">
    <text evidence="4">The sequence shown here is derived from an EMBL/GenBank/DDBJ whole genome shotgun (WGS) entry which is preliminary data.</text>
</comment>
<evidence type="ECO:0000313" key="4">
    <source>
        <dbReference type="EMBL" id="RJF83771.1"/>
    </source>
</evidence>
<dbReference type="Pfam" id="PF00583">
    <property type="entry name" value="Acetyltransf_1"/>
    <property type="match status" value="1"/>
</dbReference>
<dbReference type="InterPro" id="IPR000182">
    <property type="entry name" value="GNAT_dom"/>
</dbReference>